<dbReference type="Proteomes" id="UP000011885">
    <property type="component" value="Unassembled WGS sequence"/>
</dbReference>
<accession>M5UB52</accession>
<comment type="caution">
    <text evidence="1">The sequence shown here is derived from an EMBL/GenBank/DDBJ whole genome shotgun (WGS) entry which is preliminary data.</text>
</comment>
<gene>
    <name evidence="1" type="ORF">RSSM_03405</name>
</gene>
<dbReference type="RefSeq" id="WP_008680527.1">
    <property type="nucleotide sequence ID" value="NZ_ANOH01000228.1"/>
</dbReference>
<name>M5UB52_9BACT</name>
<evidence type="ECO:0000313" key="1">
    <source>
        <dbReference type="EMBL" id="EMI55081.1"/>
    </source>
</evidence>
<proteinExistence type="predicted"/>
<sequence length="102" mass="11640">MFTINFHGRHQVEIATGRYCDNDQLYVCLEQNGELFADVSVCFPEISLKPDEFIFKTYGENTGLFQAMIDAERVVMVNLIDTPMDFLPVCRLSESLHVSPDC</sequence>
<dbReference type="OrthoDB" id="286672at2"/>
<organism evidence="1 2">
    <name type="scientific">Rhodopirellula sallentina SM41</name>
    <dbReference type="NCBI Taxonomy" id="1263870"/>
    <lineage>
        <taxon>Bacteria</taxon>
        <taxon>Pseudomonadati</taxon>
        <taxon>Planctomycetota</taxon>
        <taxon>Planctomycetia</taxon>
        <taxon>Pirellulales</taxon>
        <taxon>Pirellulaceae</taxon>
        <taxon>Rhodopirellula</taxon>
    </lineage>
</organism>
<dbReference type="AlphaFoldDB" id="M5UB52"/>
<protein>
    <submittedName>
        <fullName evidence="1">Uncharacterized protein</fullName>
    </submittedName>
</protein>
<dbReference type="EMBL" id="ANOH01000228">
    <property type="protein sequence ID" value="EMI55081.1"/>
    <property type="molecule type" value="Genomic_DNA"/>
</dbReference>
<reference evidence="1 2" key="1">
    <citation type="journal article" date="2013" name="Mar. Genomics">
        <title>Expression of sulfatases in Rhodopirellula baltica and the diversity of sulfatases in the genus Rhodopirellula.</title>
        <authorList>
            <person name="Wegner C.E."/>
            <person name="Richter-Heitmann T."/>
            <person name="Klindworth A."/>
            <person name="Klockow C."/>
            <person name="Richter M."/>
            <person name="Achstetter T."/>
            <person name="Glockner F.O."/>
            <person name="Harder J."/>
        </authorList>
    </citation>
    <scope>NUCLEOTIDE SEQUENCE [LARGE SCALE GENOMIC DNA]</scope>
    <source>
        <strain evidence="1 2">SM41</strain>
    </source>
</reference>
<evidence type="ECO:0000313" key="2">
    <source>
        <dbReference type="Proteomes" id="UP000011885"/>
    </source>
</evidence>
<dbReference type="PATRIC" id="fig|1263870.3.peg.3620"/>
<keyword evidence="2" id="KW-1185">Reference proteome</keyword>